<dbReference type="STRING" id="1884261.A0A5C3QL43"/>
<reference evidence="8 9" key="1">
    <citation type="journal article" date="2019" name="Nat. Ecol. Evol.">
        <title>Megaphylogeny resolves global patterns of mushroom evolution.</title>
        <authorList>
            <person name="Varga T."/>
            <person name="Krizsan K."/>
            <person name="Foldi C."/>
            <person name="Dima B."/>
            <person name="Sanchez-Garcia M."/>
            <person name="Sanchez-Ramirez S."/>
            <person name="Szollosi G.J."/>
            <person name="Szarkandi J.G."/>
            <person name="Papp V."/>
            <person name="Albert L."/>
            <person name="Andreopoulos W."/>
            <person name="Angelini C."/>
            <person name="Antonin V."/>
            <person name="Barry K.W."/>
            <person name="Bougher N.L."/>
            <person name="Buchanan P."/>
            <person name="Buyck B."/>
            <person name="Bense V."/>
            <person name="Catcheside P."/>
            <person name="Chovatia M."/>
            <person name="Cooper J."/>
            <person name="Damon W."/>
            <person name="Desjardin D."/>
            <person name="Finy P."/>
            <person name="Geml J."/>
            <person name="Haridas S."/>
            <person name="Hughes K."/>
            <person name="Justo A."/>
            <person name="Karasinski D."/>
            <person name="Kautmanova I."/>
            <person name="Kiss B."/>
            <person name="Kocsube S."/>
            <person name="Kotiranta H."/>
            <person name="LaButti K.M."/>
            <person name="Lechner B.E."/>
            <person name="Liimatainen K."/>
            <person name="Lipzen A."/>
            <person name="Lukacs Z."/>
            <person name="Mihaltcheva S."/>
            <person name="Morgado L.N."/>
            <person name="Niskanen T."/>
            <person name="Noordeloos M.E."/>
            <person name="Ohm R.A."/>
            <person name="Ortiz-Santana B."/>
            <person name="Ovrebo C."/>
            <person name="Racz N."/>
            <person name="Riley R."/>
            <person name="Savchenko A."/>
            <person name="Shiryaev A."/>
            <person name="Soop K."/>
            <person name="Spirin V."/>
            <person name="Szebenyi C."/>
            <person name="Tomsovsky M."/>
            <person name="Tulloss R.E."/>
            <person name="Uehling J."/>
            <person name="Grigoriev I.V."/>
            <person name="Vagvolgyi C."/>
            <person name="Papp T."/>
            <person name="Martin F.M."/>
            <person name="Miettinen O."/>
            <person name="Hibbett D.S."/>
            <person name="Nagy L.G."/>
        </authorList>
    </citation>
    <scope>NUCLEOTIDE SEQUENCE [LARGE SCALE GENOMIC DNA]</scope>
    <source>
        <strain evidence="8 9">CBS 309.79</strain>
    </source>
</reference>
<keyword evidence="2 5" id="KW-0547">Nucleotide-binding</keyword>
<name>A0A5C3QL43_9AGAR</name>
<dbReference type="GO" id="GO:0031683">
    <property type="term" value="F:G-protein beta/gamma-subunit complex binding"/>
    <property type="evidence" value="ECO:0007669"/>
    <property type="project" value="InterPro"/>
</dbReference>
<feature type="region of interest" description="Disordered" evidence="7">
    <location>
        <begin position="1"/>
        <end position="23"/>
    </location>
</feature>
<feature type="binding site" evidence="5">
    <location>
        <begin position="386"/>
        <end position="389"/>
    </location>
    <ligand>
        <name>GTP</name>
        <dbReference type="ChEBI" id="CHEBI:37565"/>
    </ligand>
</feature>
<evidence type="ECO:0000313" key="8">
    <source>
        <dbReference type="EMBL" id="TFL00909.1"/>
    </source>
</evidence>
<keyword evidence="9" id="KW-1185">Reference proteome</keyword>
<organism evidence="8 9">
    <name type="scientific">Pterulicium gracile</name>
    <dbReference type="NCBI Taxonomy" id="1884261"/>
    <lineage>
        <taxon>Eukaryota</taxon>
        <taxon>Fungi</taxon>
        <taxon>Dikarya</taxon>
        <taxon>Basidiomycota</taxon>
        <taxon>Agaricomycotina</taxon>
        <taxon>Agaricomycetes</taxon>
        <taxon>Agaricomycetidae</taxon>
        <taxon>Agaricales</taxon>
        <taxon>Pleurotineae</taxon>
        <taxon>Pterulaceae</taxon>
        <taxon>Pterulicium</taxon>
    </lineage>
</organism>
<dbReference type="Proteomes" id="UP000305067">
    <property type="component" value="Unassembled WGS sequence"/>
</dbReference>
<dbReference type="GO" id="GO:0007188">
    <property type="term" value="P:adenylate cyclase-modulating G protein-coupled receptor signaling pathway"/>
    <property type="evidence" value="ECO:0007669"/>
    <property type="project" value="TreeGrafter"/>
</dbReference>
<keyword evidence="3 5" id="KW-0342">GTP-binding</keyword>
<keyword evidence="4" id="KW-0807">Transducer</keyword>
<dbReference type="AlphaFoldDB" id="A0A5C3QL43"/>
<dbReference type="GO" id="GO:0046872">
    <property type="term" value="F:metal ion binding"/>
    <property type="evidence" value="ECO:0007669"/>
    <property type="project" value="UniProtKB-KW"/>
</dbReference>
<dbReference type="GO" id="GO:0005834">
    <property type="term" value="C:heterotrimeric G-protein complex"/>
    <property type="evidence" value="ECO:0007669"/>
    <property type="project" value="TreeGrafter"/>
</dbReference>
<dbReference type="OrthoDB" id="5817230at2759"/>
<dbReference type="SUPFAM" id="SSF52540">
    <property type="entry name" value="P-loop containing nucleoside triphosphate hydrolases"/>
    <property type="match status" value="1"/>
</dbReference>
<feature type="binding site" evidence="6">
    <location>
        <position position="290"/>
    </location>
    <ligand>
        <name>Mg(2+)</name>
        <dbReference type="ChEBI" id="CHEBI:18420"/>
    </ligand>
</feature>
<evidence type="ECO:0000256" key="3">
    <source>
        <dbReference type="ARBA" id="ARBA00023134"/>
    </source>
</evidence>
<dbReference type="InterPro" id="IPR011025">
    <property type="entry name" value="GproteinA_insert"/>
</dbReference>
<feature type="region of interest" description="Disordered" evidence="7">
    <location>
        <begin position="163"/>
        <end position="184"/>
    </location>
</feature>
<dbReference type="GO" id="GO:0005525">
    <property type="term" value="F:GTP binding"/>
    <property type="evidence" value="ECO:0007669"/>
    <property type="project" value="UniProtKB-KW"/>
</dbReference>
<proteinExistence type="predicted"/>
<evidence type="ECO:0000256" key="7">
    <source>
        <dbReference type="SAM" id="MobiDB-lite"/>
    </source>
</evidence>
<evidence type="ECO:0000256" key="5">
    <source>
        <dbReference type="PIRSR" id="PIRSR601019-1"/>
    </source>
</evidence>
<dbReference type="PROSITE" id="PS51882">
    <property type="entry name" value="G_ALPHA"/>
    <property type="match status" value="1"/>
</dbReference>
<dbReference type="GO" id="GO:0001664">
    <property type="term" value="F:G protein-coupled receptor binding"/>
    <property type="evidence" value="ECO:0007669"/>
    <property type="project" value="TreeGrafter"/>
</dbReference>
<evidence type="ECO:0000256" key="4">
    <source>
        <dbReference type="ARBA" id="ARBA00023224"/>
    </source>
</evidence>
<dbReference type="FunFam" id="3.40.50.300:FF:000692">
    <property type="entry name" value="Guanine nucleotide-binding protein subunit alpha"/>
    <property type="match status" value="1"/>
</dbReference>
<dbReference type="EMBL" id="ML178827">
    <property type="protein sequence ID" value="TFL00909.1"/>
    <property type="molecule type" value="Genomic_DNA"/>
</dbReference>
<protein>
    <submittedName>
        <fullName evidence="8">Guanine nucleotide binding protein, alpha subunit</fullName>
    </submittedName>
</protein>
<dbReference type="PRINTS" id="PR00318">
    <property type="entry name" value="GPROTEINA"/>
</dbReference>
<dbReference type="GO" id="GO:0005737">
    <property type="term" value="C:cytoplasm"/>
    <property type="evidence" value="ECO:0007669"/>
    <property type="project" value="TreeGrafter"/>
</dbReference>
<dbReference type="PANTHER" id="PTHR10218">
    <property type="entry name" value="GTP-BINDING PROTEIN ALPHA SUBUNIT"/>
    <property type="match status" value="1"/>
</dbReference>
<feature type="compositionally biased region" description="Low complexity" evidence="7">
    <location>
        <begin position="175"/>
        <end position="184"/>
    </location>
</feature>
<keyword evidence="6" id="KW-0460">Magnesium</keyword>
<dbReference type="Pfam" id="PF00503">
    <property type="entry name" value="G-alpha"/>
    <property type="match status" value="1"/>
</dbReference>
<sequence length="475" mass="53580">MMSRHHQDVDPLDAVLRPPPDETNEQRALRIASEEHAKAVSEEIDAAIRAEQQRRKKRVVKLLLLGQSESGKSTTLRQFQRIYTPTAFREERVLWRAVIQLNIVRSIRTILDAIYLAIGSYSPPAPHLLTQSIAQAQKPLIARLQPIRELESFLIAKLVPPNEDEPTSLTGAELSSSSGDGQTSSWRSQEVFVRGVTGWRSVLDNARLNQQAHGSNVYSVESVDECQQVLYRCRADIAALWGDAKVRDVLKRKKVRLEEGPGFFLNDLRRVTSLKYSPSDDDVLKARLKTVGVSEYKFEMEVAAGRDAGTEWRIIDVGGSRSQVSRAWVPFFEDVDAIVFLAPISAFDQVLSEDRTVNRLEDSVLLWKAVCSNKLLANVELVLFLNKCDILDTKLKSGIRLAKYVRTYGERENDLESVTKYLKGKFSAIHREYSPNPRKFYVFATSVTDTTTTGGIIASVRDIVVRRHLSQSKLL</sequence>
<evidence type="ECO:0000313" key="9">
    <source>
        <dbReference type="Proteomes" id="UP000305067"/>
    </source>
</evidence>
<gene>
    <name evidence="8" type="ORF">BDV98DRAFT_508347</name>
</gene>
<dbReference type="InterPro" id="IPR001019">
    <property type="entry name" value="Gprotein_alpha_su"/>
</dbReference>
<evidence type="ECO:0000256" key="1">
    <source>
        <dbReference type="ARBA" id="ARBA00022723"/>
    </source>
</evidence>
<dbReference type="InterPro" id="IPR027417">
    <property type="entry name" value="P-loop_NTPase"/>
</dbReference>
<dbReference type="SMART" id="SM00275">
    <property type="entry name" value="G_alpha"/>
    <property type="match status" value="1"/>
</dbReference>
<feature type="binding site" evidence="5">
    <location>
        <begin position="284"/>
        <end position="290"/>
    </location>
    <ligand>
        <name>GTP</name>
        <dbReference type="ChEBI" id="CHEBI:37565"/>
    </ligand>
</feature>
<dbReference type="GO" id="GO:0003924">
    <property type="term" value="F:GTPase activity"/>
    <property type="evidence" value="ECO:0007669"/>
    <property type="project" value="InterPro"/>
</dbReference>
<evidence type="ECO:0000256" key="6">
    <source>
        <dbReference type="PIRSR" id="PIRSR601019-2"/>
    </source>
</evidence>
<dbReference type="Gene3D" id="3.40.50.300">
    <property type="entry name" value="P-loop containing nucleotide triphosphate hydrolases"/>
    <property type="match status" value="2"/>
</dbReference>
<dbReference type="SUPFAM" id="SSF47895">
    <property type="entry name" value="Transducin (alpha subunit), insertion domain"/>
    <property type="match status" value="1"/>
</dbReference>
<dbReference type="PANTHER" id="PTHR10218:SF360">
    <property type="entry name" value="GUANINE NUCLEOTIDE-BINDING PROTEIN SUBUNIT ALPHA HOMOLOG"/>
    <property type="match status" value="1"/>
</dbReference>
<accession>A0A5C3QL43</accession>
<evidence type="ECO:0000256" key="2">
    <source>
        <dbReference type="ARBA" id="ARBA00022741"/>
    </source>
</evidence>
<keyword evidence="1 6" id="KW-0479">Metal-binding</keyword>